<organism evidence="1 2">
    <name type="scientific">Litomosoides sigmodontis</name>
    <name type="common">Filarial nematode worm</name>
    <dbReference type="NCBI Taxonomy" id="42156"/>
    <lineage>
        <taxon>Eukaryota</taxon>
        <taxon>Metazoa</taxon>
        <taxon>Ecdysozoa</taxon>
        <taxon>Nematoda</taxon>
        <taxon>Chromadorea</taxon>
        <taxon>Rhabditida</taxon>
        <taxon>Spirurina</taxon>
        <taxon>Spiruromorpha</taxon>
        <taxon>Filarioidea</taxon>
        <taxon>Onchocercidae</taxon>
        <taxon>Litomosoides</taxon>
    </lineage>
</organism>
<accession>A0A3P6STZ2</accession>
<keyword evidence="2" id="KW-1185">Reference proteome</keyword>
<sequence>MQSIISLLKQIVHAPSQSVSRADAFQKHVRQACCVRSLRGFTDFYRIQLPELSESPCKKQEGNTIYTVIRMIGRCRFEQLQEHAA</sequence>
<dbReference type="EMBL" id="UYRX01000162">
    <property type="protein sequence ID" value="VDK76017.1"/>
    <property type="molecule type" value="Genomic_DNA"/>
</dbReference>
<evidence type="ECO:0000313" key="2">
    <source>
        <dbReference type="Proteomes" id="UP000277928"/>
    </source>
</evidence>
<dbReference type="AlphaFoldDB" id="A0A3P6STZ2"/>
<evidence type="ECO:0000313" key="1">
    <source>
        <dbReference type="EMBL" id="VDK76017.1"/>
    </source>
</evidence>
<name>A0A3P6STZ2_LITSI</name>
<gene>
    <name evidence="1" type="ORF">NLS_LOCUS3148</name>
</gene>
<proteinExistence type="predicted"/>
<reference evidence="1 2" key="1">
    <citation type="submission" date="2018-08" db="EMBL/GenBank/DDBJ databases">
        <authorList>
            <person name="Laetsch R D."/>
            <person name="Stevens L."/>
            <person name="Kumar S."/>
            <person name="Blaxter L. M."/>
        </authorList>
    </citation>
    <scope>NUCLEOTIDE SEQUENCE [LARGE SCALE GENOMIC DNA]</scope>
</reference>
<dbReference type="Proteomes" id="UP000277928">
    <property type="component" value="Unassembled WGS sequence"/>
</dbReference>
<protein>
    <submittedName>
        <fullName evidence="1">Uncharacterized protein</fullName>
    </submittedName>
</protein>